<evidence type="ECO:0000313" key="3">
    <source>
        <dbReference type="Proteomes" id="UP000641646"/>
    </source>
</evidence>
<dbReference type="EMBL" id="JACJPW010000096">
    <property type="protein sequence ID" value="MBD2184829.1"/>
    <property type="molecule type" value="Genomic_DNA"/>
</dbReference>
<evidence type="ECO:0000259" key="1">
    <source>
        <dbReference type="Pfam" id="PF02136"/>
    </source>
</evidence>
<dbReference type="InterPro" id="IPR002075">
    <property type="entry name" value="NTF2_dom"/>
</dbReference>
<reference evidence="2" key="1">
    <citation type="journal article" date="2015" name="ISME J.">
        <title>Draft Genome Sequence of Streptomyces incarnatus NRRL8089, which Produces the Nucleoside Antibiotic Sinefungin.</title>
        <authorList>
            <person name="Oshima K."/>
            <person name="Hattori M."/>
            <person name="Shimizu H."/>
            <person name="Fukuda K."/>
            <person name="Nemoto M."/>
            <person name="Inagaki K."/>
            <person name="Tamura T."/>
        </authorList>
    </citation>
    <scope>NUCLEOTIDE SEQUENCE</scope>
    <source>
        <strain evidence="2">FACHB-1375</strain>
    </source>
</reference>
<dbReference type="InterPro" id="IPR032710">
    <property type="entry name" value="NTF2-like_dom_sf"/>
</dbReference>
<feature type="domain" description="Nuclear transport factor 2" evidence="1">
    <location>
        <begin position="26"/>
        <end position="124"/>
    </location>
</feature>
<proteinExistence type="predicted"/>
<sequence>MQTADAIDSNLKSPASISLKIEGVTESVILRYFETMNTGDFQATAALFATDGAMLPPFESPVVGVDAIAAYLQQEAQGMRLYPREGIHLPLEDSYIQFQVSGKVQTPVFGVNVTWLFVVNPQREIFSATIKLLASPQELLGLRH</sequence>
<reference evidence="2" key="2">
    <citation type="submission" date="2020-08" db="EMBL/GenBank/DDBJ databases">
        <authorList>
            <person name="Chen M."/>
            <person name="Teng W."/>
            <person name="Zhao L."/>
            <person name="Hu C."/>
            <person name="Zhou Y."/>
            <person name="Han B."/>
            <person name="Song L."/>
            <person name="Shu W."/>
        </authorList>
    </citation>
    <scope>NUCLEOTIDE SEQUENCE</scope>
    <source>
        <strain evidence="2">FACHB-1375</strain>
    </source>
</reference>
<protein>
    <submittedName>
        <fullName evidence="2">Nuclear transport factor 2 family protein</fullName>
    </submittedName>
</protein>
<evidence type="ECO:0000313" key="2">
    <source>
        <dbReference type="EMBL" id="MBD2184829.1"/>
    </source>
</evidence>
<dbReference type="AlphaFoldDB" id="A0A926VLU7"/>
<dbReference type="Proteomes" id="UP000641646">
    <property type="component" value="Unassembled WGS sequence"/>
</dbReference>
<comment type="caution">
    <text evidence="2">The sequence shown here is derived from an EMBL/GenBank/DDBJ whole genome shotgun (WGS) entry which is preliminary data.</text>
</comment>
<keyword evidence="3" id="KW-1185">Reference proteome</keyword>
<gene>
    <name evidence="2" type="ORF">H6G03_27790</name>
</gene>
<organism evidence="2 3">
    <name type="scientific">Aerosakkonema funiforme FACHB-1375</name>
    <dbReference type="NCBI Taxonomy" id="2949571"/>
    <lineage>
        <taxon>Bacteria</taxon>
        <taxon>Bacillati</taxon>
        <taxon>Cyanobacteriota</taxon>
        <taxon>Cyanophyceae</taxon>
        <taxon>Oscillatoriophycideae</taxon>
        <taxon>Aerosakkonematales</taxon>
        <taxon>Aerosakkonemataceae</taxon>
        <taxon>Aerosakkonema</taxon>
    </lineage>
</organism>
<name>A0A926VLU7_9CYAN</name>
<dbReference type="SUPFAM" id="SSF54427">
    <property type="entry name" value="NTF2-like"/>
    <property type="match status" value="1"/>
</dbReference>
<accession>A0A926VLU7</accession>
<dbReference type="Gene3D" id="3.10.450.50">
    <property type="match status" value="1"/>
</dbReference>
<dbReference type="Pfam" id="PF02136">
    <property type="entry name" value="NTF2"/>
    <property type="match status" value="1"/>
</dbReference>